<keyword evidence="3 9" id="KW-0349">Heme</keyword>
<feature type="domain" description="Cytochrome c" evidence="11">
    <location>
        <begin position="44"/>
        <end position="147"/>
    </location>
</feature>
<dbReference type="RefSeq" id="WP_038017791.1">
    <property type="nucleotide sequence ID" value="NZ_JPKR02000004.1"/>
</dbReference>
<feature type="binding site" description="covalent" evidence="9">
    <location>
        <position position="341"/>
    </location>
    <ligand>
        <name>heme c</name>
        <dbReference type="ChEBI" id="CHEBI:61717"/>
        <label>3</label>
    </ligand>
</feature>
<dbReference type="SUPFAM" id="SSF46626">
    <property type="entry name" value="Cytochrome c"/>
    <property type="match status" value="3"/>
</dbReference>
<organism evidence="12 13">
    <name type="scientific">Tatumella morbirosei</name>
    <dbReference type="NCBI Taxonomy" id="642227"/>
    <lineage>
        <taxon>Bacteria</taxon>
        <taxon>Pseudomonadati</taxon>
        <taxon>Pseudomonadota</taxon>
        <taxon>Gammaproteobacteria</taxon>
        <taxon>Enterobacterales</taxon>
        <taxon>Erwiniaceae</taxon>
        <taxon>Tatumella</taxon>
    </lineage>
</organism>
<dbReference type="EMBL" id="JPKR02000004">
    <property type="protein sequence ID" value="KGD74832.1"/>
    <property type="molecule type" value="Genomic_DNA"/>
</dbReference>
<dbReference type="GO" id="GO:0005886">
    <property type="term" value="C:plasma membrane"/>
    <property type="evidence" value="ECO:0007669"/>
    <property type="project" value="UniProtKB-SubCell"/>
</dbReference>
<dbReference type="PIRSF" id="PIRSF000018">
    <property type="entry name" value="Mb_ADH_cyt_c"/>
    <property type="match status" value="1"/>
</dbReference>
<reference evidence="12" key="1">
    <citation type="submission" date="2014-12" db="EMBL/GenBank/DDBJ databases">
        <title>The draft genome of the Tatumella morbirosei type strain, LMG23360T isolated from pineapple rot.</title>
        <authorList>
            <person name="Smits T.H."/>
            <person name="Palmer M."/>
            <person name="Venter S.N."/>
            <person name="Duffy B."/>
            <person name="Steenkamp E.T."/>
            <person name="Chan W.Y."/>
            <person name="Coutinho T.A."/>
            <person name="Coetzee M.P."/>
            <person name="De Maayer P."/>
        </authorList>
    </citation>
    <scope>NUCLEOTIDE SEQUENCE [LARGE SCALE GENOMIC DNA]</scope>
    <source>
        <strain evidence="12">LMG 23360</strain>
    </source>
</reference>
<feature type="binding site" description="covalent" evidence="9">
    <location>
        <position position="58"/>
    </location>
    <ligand>
        <name>heme c</name>
        <dbReference type="ChEBI" id="CHEBI:61717"/>
        <label>1</label>
    </ligand>
</feature>
<keyword evidence="4 10" id="KW-0479">Metal-binding</keyword>
<keyword evidence="8" id="KW-0472">Membrane</keyword>
<sequence>MTKRRIGIALFILLIVIITCAALALREPSSPFASSDKMDASTAELLKQGEYVARLSDCVACHSIPGGAPFAGGLKMATPVGNIYTTNITPDTATGIGSYSLADFDRAVRKGVAKDGHRLYPAMPYPSYVKLSDEDIRALYAWFRQDVKPVNQQNKPSDIPWPLNMRWPLAFWNTVFTPTNSWQPKAGKDPQWNRGAYLVEGPGHCGSCHTPRSLAFNEKGLDDSSEHFLAGASLDGWYAPSLRGDANTGLARWSDGDIFTFLKTGRNQHGVVFGSMADVFNNSTQYMSDDDLKAIAHYLKSLPAGSNNQQQEWHYDDSTMSKLTVSERLKTPGAQTFMTRCSSCHAADGKGQAPWIPPLAGATSMLVDDSSSINVTLNGSARVVADGMPDAYRMPPFRKQLSDKEIADVLSFIRTSWGNTGTTVKQESVKQLRERTDPASSNVIILQMR</sequence>
<proteinExistence type="predicted"/>
<feature type="domain" description="Cytochrome c" evidence="11">
    <location>
        <begin position="328"/>
        <end position="417"/>
    </location>
</feature>
<gene>
    <name evidence="12" type="ORF">HA49_05885</name>
</gene>
<feature type="binding site" description="covalent" evidence="9">
    <location>
        <position position="344"/>
    </location>
    <ligand>
        <name>heme c</name>
        <dbReference type="ChEBI" id="CHEBI:61717"/>
        <label>3</label>
    </ligand>
</feature>
<dbReference type="STRING" id="642227.HA49_05885"/>
<feature type="binding site" description="covalent" evidence="9">
    <location>
        <position position="205"/>
    </location>
    <ligand>
        <name>heme c</name>
        <dbReference type="ChEBI" id="CHEBI:61717"/>
        <label>2</label>
    </ligand>
</feature>
<evidence type="ECO:0000256" key="1">
    <source>
        <dbReference type="ARBA" id="ARBA00004236"/>
    </source>
</evidence>
<feature type="binding site" description="covalent" evidence="9">
    <location>
        <position position="61"/>
    </location>
    <ligand>
        <name>heme c</name>
        <dbReference type="ChEBI" id="CHEBI:61717"/>
        <label>1</label>
    </ligand>
</feature>
<keyword evidence="13" id="KW-1185">Reference proteome</keyword>
<feature type="binding site" description="axial binding residue" evidence="10">
    <location>
        <position position="345"/>
    </location>
    <ligand>
        <name>heme c</name>
        <dbReference type="ChEBI" id="CHEBI:61717"/>
        <label>3</label>
    </ligand>
    <ligandPart>
        <name>Fe</name>
        <dbReference type="ChEBI" id="CHEBI:18248"/>
    </ligandPart>
</feature>
<comment type="subcellular location">
    <subcellularLocation>
        <location evidence="1">Cell membrane</location>
    </subcellularLocation>
</comment>
<evidence type="ECO:0000256" key="3">
    <source>
        <dbReference type="ARBA" id="ARBA00022617"/>
    </source>
</evidence>
<dbReference type="OrthoDB" id="9811281at2"/>
<evidence type="ECO:0000256" key="5">
    <source>
        <dbReference type="ARBA" id="ARBA00022729"/>
    </source>
</evidence>
<dbReference type="GO" id="GO:0016614">
    <property type="term" value="F:oxidoreductase activity, acting on CH-OH group of donors"/>
    <property type="evidence" value="ECO:0007669"/>
    <property type="project" value="InterPro"/>
</dbReference>
<evidence type="ECO:0000313" key="13">
    <source>
        <dbReference type="Proteomes" id="UP000029577"/>
    </source>
</evidence>
<comment type="caution">
    <text evidence="12">The sequence shown here is derived from an EMBL/GenBank/DDBJ whole genome shotgun (WGS) entry which is preliminary data.</text>
</comment>
<keyword evidence="6" id="KW-0677">Repeat</keyword>
<evidence type="ECO:0000256" key="9">
    <source>
        <dbReference type="PIRSR" id="PIRSR000018-50"/>
    </source>
</evidence>
<comment type="cofactor">
    <cofactor evidence="9">
        <name>heme c</name>
        <dbReference type="ChEBI" id="CHEBI:61717"/>
    </cofactor>
    <text evidence="9">Binds 3 heme c groups covalently per subunit.</text>
</comment>
<dbReference type="InterPro" id="IPR051459">
    <property type="entry name" value="Cytochrome_c-type_DH"/>
</dbReference>
<feature type="domain" description="Cytochrome c" evidence="11">
    <location>
        <begin position="190"/>
        <end position="303"/>
    </location>
</feature>
<dbReference type="Pfam" id="PF00034">
    <property type="entry name" value="Cytochrom_C"/>
    <property type="match status" value="1"/>
</dbReference>
<evidence type="ECO:0000313" key="12">
    <source>
        <dbReference type="EMBL" id="KGD74832.1"/>
    </source>
</evidence>
<dbReference type="InterPro" id="IPR036909">
    <property type="entry name" value="Cyt_c-like_dom_sf"/>
</dbReference>
<dbReference type="GO" id="GO:0005506">
    <property type="term" value="F:iron ion binding"/>
    <property type="evidence" value="ECO:0007669"/>
    <property type="project" value="InterPro"/>
</dbReference>
<dbReference type="PANTHER" id="PTHR35008">
    <property type="entry name" value="BLL4482 PROTEIN-RELATED"/>
    <property type="match status" value="1"/>
</dbReference>
<dbReference type="InterPro" id="IPR014353">
    <property type="entry name" value="Membr-bd_ADH_cyt_c"/>
</dbReference>
<evidence type="ECO:0000256" key="7">
    <source>
        <dbReference type="ARBA" id="ARBA00023004"/>
    </source>
</evidence>
<dbReference type="AlphaFoldDB" id="A0A095TDP5"/>
<keyword evidence="5" id="KW-0732">Signal</keyword>
<feature type="binding site" description="axial binding residue" evidence="10">
    <location>
        <position position="62"/>
    </location>
    <ligand>
        <name>heme c</name>
        <dbReference type="ChEBI" id="CHEBI:61717"/>
        <label>1</label>
    </ligand>
    <ligandPart>
        <name>Fe</name>
        <dbReference type="ChEBI" id="CHEBI:18248"/>
    </ligandPart>
</feature>
<keyword evidence="7 10" id="KW-0408">Iron</keyword>
<dbReference type="eggNOG" id="COG2010">
    <property type="taxonomic scope" value="Bacteria"/>
</dbReference>
<accession>A0A095TDP5</accession>
<dbReference type="GO" id="GO:0020037">
    <property type="term" value="F:heme binding"/>
    <property type="evidence" value="ECO:0007669"/>
    <property type="project" value="InterPro"/>
</dbReference>
<evidence type="ECO:0000256" key="6">
    <source>
        <dbReference type="ARBA" id="ARBA00022737"/>
    </source>
</evidence>
<name>A0A095TDP5_9GAMM</name>
<dbReference type="GO" id="GO:0009055">
    <property type="term" value="F:electron transfer activity"/>
    <property type="evidence" value="ECO:0007669"/>
    <property type="project" value="InterPro"/>
</dbReference>
<feature type="binding site" description="axial binding residue" evidence="10">
    <location>
        <position position="209"/>
    </location>
    <ligand>
        <name>heme c</name>
        <dbReference type="ChEBI" id="CHEBI:61717"/>
        <label>2</label>
    </ligand>
    <ligandPart>
        <name>Fe</name>
        <dbReference type="ChEBI" id="CHEBI:18248"/>
    </ligandPart>
</feature>
<dbReference type="InterPro" id="IPR009056">
    <property type="entry name" value="Cyt_c-like_dom"/>
</dbReference>
<dbReference type="Proteomes" id="UP000029577">
    <property type="component" value="Unassembled WGS sequence"/>
</dbReference>
<keyword evidence="2" id="KW-1003">Cell membrane</keyword>
<protein>
    <submittedName>
        <fullName evidence="12">Alcohol dehydrogenase</fullName>
    </submittedName>
</protein>
<dbReference type="PROSITE" id="PS51007">
    <property type="entry name" value="CYTC"/>
    <property type="match status" value="3"/>
</dbReference>
<feature type="binding site" description="covalent" evidence="9">
    <location>
        <position position="208"/>
    </location>
    <ligand>
        <name>heme c</name>
        <dbReference type="ChEBI" id="CHEBI:61717"/>
        <label>2</label>
    </ligand>
</feature>
<evidence type="ECO:0000256" key="2">
    <source>
        <dbReference type="ARBA" id="ARBA00022475"/>
    </source>
</evidence>
<evidence type="ECO:0000256" key="8">
    <source>
        <dbReference type="ARBA" id="ARBA00023136"/>
    </source>
</evidence>
<evidence type="ECO:0000256" key="10">
    <source>
        <dbReference type="PIRSR" id="PIRSR000018-51"/>
    </source>
</evidence>
<evidence type="ECO:0000259" key="11">
    <source>
        <dbReference type="PROSITE" id="PS51007"/>
    </source>
</evidence>
<evidence type="ECO:0000256" key="4">
    <source>
        <dbReference type="ARBA" id="ARBA00022723"/>
    </source>
</evidence>
<dbReference type="PANTHER" id="PTHR35008:SF8">
    <property type="entry name" value="ALCOHOL DEHYDROGENASE CYTOCHROME C SUBUNIT"/>
    <property type="match status" value="1"/>
</dbReference>
<dbReference type="Gene3D" id="1.10.760.10">
    <property type="entry name" value="Cytochrome c-like domain"/>
    <property type="match status" value="3"/>
</dbReference>